<sequence length="713" mass="76514">MPPGMGVPIGMGMPPHSLVSTMPPGLIGRSPVAPPMAVLPAQQMPVSGKMGHDRHRSSSRSAPYHMSSRSNSLSVKSDMDEELMSIYSSASNTSGYGTSWSNSTSMIAGDMGQMTLEHRRLEFLETELEVSGHAAERETAVRSDLSTKAEQVRSLSPCQHVNGFTVPRQGLYHSYTMSCNDFGLRPINSASFGKVVRSTFQGIRTRRLGVRGNSKYHYVSLRPAISTEAHRLNAYGDSSGQLHIAPQDGDLLDDHGDQQEILTDDDTDEDEEDDLADLSEGMQYSVASVHPFVRARHLGAGGARAHSAPDESGILRSARPAYLGPQDVSTPTGGHMGAATAGLGLSAVDRPPPPFPAVPPGSDPAVSQFYGSFTSQQELLSRCVINSEFDAFEANYRSFWESLTSEKLQLCSKQPLAGMIVEGMALSFDHFILSLVDKILQPLTTTAHSSLGLLAANLEKITADAMGGVSEDVSGPVVKLAGHTANLIARFLDLHQITTAITPILADSNQLAAMRGSWRMFDTEFIVRQCSLSFGNGDGGILSPILNSFGNWLNEVGMDMAANPVDQLAFCVDTALTRAESTTTGRRSILALIPRTAYLSSQVMRLLTLRSDPAFGWFQLIKTWIDDYVSIACLRRAAFSRSSPIVRDARTPSKPSSARHPNPNLAIDTASAHYQAVHPLDGNAITPRPAFTSSGATVPSAGQALTEATVNGS</sequence>
<keyword evidence="5" id="KW-1185">Reference proteome</keyword>
<dbReference type="Proteomes" id="UP000473826">
    <property type="component" value="Unassembled WGS sequence"/>
</dbReference>
<dbReference type="Pfam" id="PF25340">
    <property type="entry name" value="BCD_RFX"/>
    <property type="match status" value="1"/>
</dbReference>
<dbReference type="PANTHER" id="PTHR12619:SF5">
    <property type="entry name" value="TRANSCRIPTION FACTOR RFX4"/>
    <property type="match status" value="1"/>
</dbReference>
<accession>A0A7D8YV20</accession>
<dbReference type="InterPro" id="IPR039779">
    <property type="entry name" value="RFX-like"/>
</dbReference>
<feature type="compositionally biased region" description="Acidic residues" evidence="2">
    <location>
        <begin position="262"/>
        <end position="274"/>
    </location>
</feature>
<evidence type="ECO:0000313" key="5">
    <source>
        <dbReference type="Proteomes" id="UP000473826"/>
    </source>
</evidence>
<dbReference type="GO" id="GO:0000981">
    <property type="term" value="F:DNA-binding transcription factor activity, RNA polymerase II-specific"/>
    <property type="evidence" value="ECO:0007669"/>
    <property type="project" value="TreeGrafter"/>
</dbReference>
<feature type="region of interest" description="Disordered" evidence="2">
    <location>
        <begin position="238"/>
        <end position="274"/>
    </location>
</feature>
<name>A0A7D8YV20_VANHU</name>
<dbReference type="InterPro" id="IPR057321">
    <property type="entry name" value="RFX1-4/6/8-like_BCD"/>
</dbReference>
<dbReference type="InterPro" id="IPR003150">
    <property type="entry name" value="DNA-bd_RFX"/>
</dbReference>
<feature type="compositionally biased region" description="Pro residues" evidence="2">
    <location>
        <begin position="350"/>
        <end position="361"/>
    </location>
</feature>
<feature type="domain" description="RFX-type winged-helix" evidence="3">
    <location>
        <begin position="140"/>
        <end position="225"/>
    </location>
</feature>
<evidence type="ECO:0000256" key="1">
    <source>
        <dbReference type="ARBA" id="ARBA00023125"/>
    </source>
</evidence>
<comment type="caution">
    <text evidence="4">The sequence shown here is derived from an EMBL/GenBank/DDBJ whole genome shotgun (WGS) entry which is preliminary data.</text>
</comment>
<feature type="region of interest" description="Disordered" evidence="2">
    <location>
        <begin position="645"/>
        <end position="665"/>
    </location>
</feature>
<dbReference type="SUPFAM" id="SSF46785">
    <property type="entry name" value="Winged helix' DNA-binding domain"/>
    <property type="match status" value="1"/>
</dbReference>
<evidence type="ECO:0000259" key="3">
    <source>
        <dbReference type="PROSITE" id="PS51526"/>
    </source>
</evidence>
<keyword evidence="1" id="KW-0238">DNA-binding</keyword>
<reference evidence="4 5" key="1">
    <citation type="journal article" date="2019" name="PLoS Genet.">
        <title>Convergent evolution of linked mating-type loci in basidiomycete fungi.</title>
        <authorList>
            <person name="Sun S."/>
            <person name="Coelho M.A."/>
            <person name="Heitman J."/>
            <person name="Nowrousian M."/>
        </authorList>
    </citation>
    <scope>NUCLEOTIDE SEQUENCE [LARGE SCALE GENOMIC DNA]</scope>
    <source>
        <strain evidence="4 5">CBS 4282</strain>
    </source>
</reference>
<proteinExistence type="predicted"/>
<organism evidence="4 5">
    <name type="scientific">Vanrija humicola</name>
    <name type="common">Yeast</name>
    <name type="synonym">Cryptococcus humicola</name>
    <dbReference type="NCBI Taxonomy" id="5417"/>
    <lineage>
        <taxon>Eukaryota</taxon>
        <taxon>Fungi</taxon>
        <taxon>Dikarya</taxon>
        <taxon>Basidiomycota</taxon>
        <taxon>Agaricomycotina</taxon>
        <taxon>Tremellomycetes</taxon>
        <taxon>Trichosporonales</taxon>
        <taxon>Trichosporonaceae</taxon>
        <taxon>Vanrija</taxon>
    </lineage>
</organism>
<feature type="region of interest" description="Disordered" evidence="2">
    <location>
        <begin position="46"/>
        <end position="74"/>
    </location>
</feature>
<dbReference type="EMBL" id="QKWK01000007">
    <property type="protein sequence ID" value="TXT08621.1"/>
    <property type="molecule type" value="Genomic_DNA"/>
</dbReference>
<dbReference type="PANTHER" id="PTHR12619">
    <property type="entry name" value="RFX TRANSCRIPTION FACTOR FAMILY"/>
    <property type="match status" value="1"/>
</dbReference>
<gene>
    <name evidence="4" type="ORF">VHUM_02749</name>
</gene>
<dbReference type="Gene3D" id="1.10.10.10">
    <property type="entry name" value="Winged helix-like DNA-binding domain superfamily/Winged helix DNA-binding domain"/>
    <property type="match status" value="1"/>
</dbReference>
<evidence type="ECO:0000256" key="2">
    <source>
        <dbReference type="SAM" id="MobiDB-lite"/>
    </source>
</evidence>
<dbReference type="InterPro" id="IPR036390">
    <property type="entry name" value="WH_DNA-bd_sf"/>
</dbReference>
<dbReference type="PROSITE" id="PS51526">
    <property type="entry name" value="RFX_DBD"/>
    <property type="match status" value="1"/>
</dbReference>
<feature type="region of interest" description="Disordered" evidence="2">
    <location>
        <begin position="333"/>
        <end position="361"/>
    </location>
</feature>
<evidence type="ECO:0000313" key="4">
    <source>
        <dbReference type="EMBL" id="TXT08621.1"/>
    </source>
</evidence>
<dbReference type="InterPro" id="IPR036388">
    <property type="entry name" value="WH-like_DNA-bd_sf"/>
</dbReference>
<protein>
    <recommendedName>
        <fullName evidence="3">RFX-type winged-helix domain-containing protein</fullName>
    </recommendedName>
</protein>
<dbReference type="Pfam" id="PF02257">
    <property type="entry name" value="RFX_DNA_binding"/>
    <property type="match status" value="1"/>
</dbReference>
<dbReference type="OrthoDB" id="10056949at2759"/>
<dbReference type="GO" id="GO:0000978">
    <property type="term" value="F:RNA polymerase II cis-regulatory region sequence-specific DNA binding"/>
    <property type="evidence" value="ECO:0007669"/>
    <property type="project" value="TreeGrafter"/>
</dbReference>
<dbReference type="AlphaFoldDB" id="A0A7D8YV20"/>